<feature type="transmembrane region" description="Helical" evidence="1">
    <location>
        <begin position="117"/>
        <end position="141"/>
    </location>
</feature>
<sequence>MTGLIKKDLMLVFSSTWEKIFLIFYIPLMLFVIEASQTEWLYFILISSYSYLLCITSFTYDVKGNTDRMINSLPVSRKEVVLCRYMELIIYFIFSIIYVGIYLWIINMLGLYNIGYFNISMIKIAFPTLLISTAVVFPFYLKFEPRIAQIAYMAVYMGIFLVASNSAGGNGLFSNLIVGKEISTTVIALIIWIISLILSIKLYENKDL</sequence>
<dbReference type="RefSeq" id="WP_071139283.1">
    <property type="nucleotide sequence ID" value="NZ_CP035282.1"/>
</dbReference>
<gene>
    <name evidence="2" type="ORF">EQM13_16600</name>
</gene>
<dbReference type="EMBL" id="CP035282">
    <property type="protein sequence ID" value="QAT63070.1"/>
    <property type="molecule type" value="Genomic_DNA"/>
</dbReference>
<feature type="transmembrane region" description="Helical" evidence="1">
    <location>
        <begin position="9"/>
        <end position="28"/>
    </location>
</feature>
<evidence type="ECO:0000313" key="2">
    <source>
        <dbReference type="EMBL" id="QAT63070.1"/>
    </source>
</evidence>
<name>A0A410QGD2_9FIRM</name>
<feature type="transmembrane region" description="Helical" evidence="1">
    <location>
        <begin position="185"/>
        <end position="203"/>
    </location>
</feature>
<dbReference type="Pfam" id="PF13346">
    <property type="entry name" value="ABC2_membrane_5"/>
    <property type="match status" value="1"/>
</dbReference>
<dbReference type="PANTHER" id="PTHR41309:SF2">
    <property type="entry name" value="MEMBRANE PROTEIN"/>
    <property type="match status" value="1"/>
</dbReference>
<protein>
    <submittedName>
        <fullName evidence="2">ABC-2 transporter permease</fullName>
    </submittedName>
</protein>
<feature type="transmembrane region" description="Helical" evidence="1">
    <location>
        <begin position="153"/>
        <end position="173"/>
    </location>
</feature>
<dbReference type="PANTHER" id="PTHR41309">
    <property type="entry name" value="MEMBRANE PROTEIN-RELATED"/>
    <property type="match status" value="1"/>
</dbReference>
<dbReference type="Proteomes" id="UP000287969">
    <property type="component" value="Chromosome"/>
</dbReference>
<keyword evidence="1" id="KW-1133">Transmembrane helix</keyword>
<evidence type="ECO:0000256" key="1">
    <source>
        <dbReference type="SAM" id="Phobius"/>
    </source>
</evidence>
<accession>A0A410QGD2</accession>
<feature type="transmembrane region" description="Helical" evidence="1">
    <location>
        <begin position="40"/>
        <end position="60"/>
    </location>
</feature>
<keyword evidence="3" id="KW-1185">Reference proteome</keyword>
<proteinExistence type="predicted"/>
<reference evidence="3" key="1">
    <citation type="submission" date="2019-01" db="EMBL/GenBank/DDBJ databases">
        <title>Draft genomes of a novel of Sporanaerobacter strains.</title>
        <authorList>
            <person name="Ma S."/>
        </authorList>
    </citation>
    <scope>NUCLEOTIDE SEQUENCE [LARGE SCALE GENOMIC DNA]</scope>
    <source>
        <strain evidence="3">NJN-17</strain>
    </source>
</reference>
<feature type="transmembrane region" description="Helical" evidence="1">
    <location>
        <begin position="81"/>
        <end position="105"/>
    </location>
</feature>
<dbReference type="InterPro" id="IPR025699">
    <property type="entry name" value="ABC2_memb-like"/>
</dbReference>
<evidence type="ECO:0000313" key="3">
    <source>
        <dbReference type="Proteomes" id="UP000287969"/>
    </source>
</evidence>
<keyword evidence="1" id="KW-0812">Transmembrane</keyword>
<organism evidence="2 3">
    <name type="scientific">Acidilutibacter cellobiosedens</name>
    <dbReference type="NCBI Taxonomy" id="2507161"/>
    <lineage>
        <taxon>Bacteria</taxon>
        <taxon>Bacillati</taxon>
        <taxon>Bacillota</taxon>
        <taxon>Tissierellia</taxon>
        <taxon>Tissierellales</taxon>
        <taxon>Acidilutibacteraceae</taxon>
        <taxon>Acidilutibacter</taxon>
    </lineage>
</organism>
<dbReference type="AlphaFoldDB" id="A0A410QGD2"/>
<dbReference type="KEGG" id="spoa:EQM13_16600"/>
<dbReference type="OrthoDB" id="1707185at2"/>
<keyword evidence="1" id="KW-0472">Membrane</keyword>